<accession>A0ABR5TLF2</accession>
<evidence type="ECO:0000313" key="10">
    <source>
        <dbReference type="Proteomes" id="UP000070467"/>
    </source>
</evidence>
<evidence type="ECO:0000256" key="6">
    <source>
        <dbReference type="ARBA" id="ARBA00023136"/>
    </source>
</evidence>
<keyword evidence="3 7" id="KW-0812">Transmembrane</keyword>
<dbReference type="Pfam" id="PF00324">
    <property type="entry name" value="AA_permease"/>
    <property type="match status" value="1"/>
</dbReference>
<organism evidence="9 10">
    <name type="scientific">Gemelliphila asaccharolytica</name>
    <dbReference type="NCBI Taxonomy" id="502393"/>
    <lineage>
        <taxon>Bacteria</taxon>
        <taxon>Bacillati</taxon>
        <taxon>Bacillota</taxon>
        <taxon>Bacilli</taxon>
        <taxon>Bacillales</taxon>
        <taxon>Gemellaceae</taxon>
        <taxon>Gemelliphila</taxon>
    </lineage>
</organism>
<sequence length="485" mass="53451">MIGGIMVEKKMKRNLKSRHVSMMAIGGSIGTGLFMASGAIVSKAGSYKALIAYILVGVFIYFLMSSLGELASFYPVSGSFSSYAERFIHPSLGVAVGWFYWIIWILVAGIDIITLSKVLQFWSFFRQFSSFSLCIFFLLLLFIINIASVKIFGEIEYWLTIIKVITVIIFLLSGFALIFGIFGNSTTQGLSTFVENSKVDGAQGLLGFFAILSTAAFSFGGTESVAVASGESENPAKTMPKAVNQVFFRILIFYVATIFIISAVIKATDSRLLDTSNILASPFTLVFENAGMTIAATVMNMVICAAVLSAGNSGIYFSSRQLFSLSTRGYAPKRFSKLSVNSSPQLAVFISVIAIFLSFLLEKYNKTGYYMLLSLVGVLIVCVWTISVYAQIRLRKAIRKQGKEEDTLLPYKAKFGLFGSYLAILAFVLVVILQTIADFTHGGIKVAIYDILPPLLIFIIFMVHKLTKKTKFIALEKIDLERFKL</sequence>
<evidence type="ECO:0000256" key="7">
    <source>
        <dbReference type="SAM" id="Phobius"/>
    </source>
</evidence>
<feature type="transmembrane region" description="Helical" evidence="7">
    <location>
        <begin position="202"/>
        <end position="225"/>
    </location>
</feature>
<evidence type="ECO:0000256" key="5">
    <source>
        <dbReference type="ARBA" id="ARBA00022989"/>
    </source>
</evidence>
<keyword evidence="6 7" id="KW-0472">Membrane</keyword>
<keyword evidence="4" id="KW-0029">Amino-acid transport</keyword>
<dbReference type="InterPro" id="IPR050524">
    <property type="entry name" value="APC_YAT"/>
</dbReference>
<dbReference type="PIRSF" id="PIRSF006060">
    <property type="entry name" value="AA_transporter"/>
    <property type="match status" value="1"/>
</dbReference>
<feature type="transmembrane region" description="Helical" evidence="7">
    <location>
        <begin position="92"/>
        <end position="116"/>
    </location>
</feature>
<protein>
    <submittedName>
        <fullName evidence="9">ATP synthase F0, A subunit</fullName>
    </submittedName>
</protein>
<feature type="transmembrane region" description="Helical" evidence="7">
    <location>
        <begin position="161"/>
        <end position="182"/>
    </location>
</feature>
<comment type="caution">
    <text evidence="9">The sequence shown here is derived from an EMBL/GenBank/DDBJ whole genome shotgun (WGS) entry which is preliminary data.</text>
</comment>
<dbReference type="PANTHER" id="PTHR43341">
    <property type="entry name" value="AMINO ACID PERMEASE"/>
    <property type="match status" value="1"/>
</dbReference>
<feature type="transmembrane region" description="Helical" evidence="7">
    <location>
        <begin position="443"/>
        <end position="463"/>
    </location>
</feature>
<evidence type="ECO:0000313" key="9">
    <source>
        <dbReference type="EMBL" id="KXB57682.1"/>
    </source>
</evidence>
<evidence type="ECO:0000256" key="1">
    <source>
        <dbReference type="ARBA" id="ARBA00004141"/>
    </source>
</evidence>
<evidence type="ECO:0000256" key="3">
    <source>
        <dbReference type="ARBA" id="ARBA00022692"/>
    </source>
</evidence>
<feature type="transmembrane region" description="Helical" evidence="7">
    <location>
        <begin position="367"/>
        <end position="392"/>
    </location>
</feature>
<name>A0ABR5TLF2_9BACL</name>
<feature type="transmembrane region" description="Helical" evidence="7">
    <location>
        <begin position="246"/>
        <end position="265"/>
    </location>
</feature>
<proteinExistence type="predicted"/>
<dbReference type="PANTHER" id="PTHR43341:SF1">
    <property type="entry name" value="GENERAL AMINO-ACID PERMEASE GAP1"/>
    <property type="match status" value="1"/>
</dbReference>
<feature type="domain" description="Amino acid permease/ SLC12A" evidence="8">
    <location>
        <begin position="19"/>
        <end position="472"/>
    </location>
</feature>
<feature type="transmembrane region" description="Helical" evidence="7">
    <location>
        <begin position="47"/>
        <end position="71"/>
    </location>
</feature>
<feature type="transmembrane region" description="Helical" evidence="7">
    <location>
        <begin position="128"/>
        <end position="149"/>
    </location>
</feature>
<dbReference type="InterPro" id="IPR004841">
    <property type="entry name" value="AA-permease/SLC12A_dom"/>
</dbReference>
<feature type="transmembrane region" description="Helical" evidence="7">
    <location>
        <begin position="413"/>
        <end position="437"/>
    </location>
</feature>
<evidence type="ECO:0000256" key="2">
    <source>
        <dbReference type="ARBA" id="ARBA00022448"/>
    </source>
</evidence>
<reference evidence="9 10" key="1">
    <citation type="submission" date="2016-01" db="EMBL/GenBank/DDBJ databases">
        <authorList>
            <person name="Mitreva M."/>
            <person name="Pepin K.H."/>
            <person name="Mihindukulasuriya K.A."/>
            <person name="Fulton R."/>
            <person name="Fronick C."/>
            <person name="O'Laughlin M."/>
            <person name="Miner T."/>
            <person name="Herter B."/>
            <person name="Rosa B.A."/>
            <person name="Cordes M."/>
            <person name="Tomlinson C."/>
            <person name="Wollam A."/>
            <person name="Palsikar V.B."/>
            <person name="Mardis E.R."/>
            <person name="Wilson R.K."/>
        </authorList>
    </citation>
    <scope>NUCLEOTIDE SEQUENCE [LARGE SCALE GENOMIC DNA]</scope>
    <source>
        <strain evidence="9 10">KA00071</strain>
    </source>
</reference>
<gene>
    <name evidence="9" type="ORF">HMPREF1871_00802</name>
</gene>
<feature type="transmembrane region" description="Helical" evidence="7">
    <location>
        <begin position="338"/>
        <end position="361"/>
    </location>
</feature>
<evidence type="ECO:0000256" key="4">
    <source>
        <dbReference type="ARBA" id="ARBA00022970"/>
    </source>
</evidence>
<keyword evidence="2" id="KW-0813">Transport</keyword>
<dbReference type="EMBL" id="LSDB01000036">
    <property type="protein sequence ID" value="KXB57682.1"/>
    <property type="molecule type" value="Genomic_DNA"/>
</dbReference>
<keyword evidence="5 7" id="KW-1133">Transmembrane helix</keyword>
<feature type="transmembrane region" description="Helical" evidence="7">
    <location>
        <begin position="20"/>
        <end position="41"/>
    </location>
</feature>
<evidence type="ECO:0000259" key="8">
    <source>
        <dbReference type="Pfam" id="PF00324"/>
    </source>
</evidence>
<feature type="transmembrane region" description="Helical" evidence="7">
    <location>
        <begin position="294"/>
        <end position="317"/>
    </location>
</feature>
<comment type="subcellular location">
    <subcellularLocation>
        <location evidence="1">Membrane</location>
        <topology evidence="1">Multi-pass membrane protein</topology>
    </subcellularLocation>
</comment>
<dbReference type="Proteomes" id="UP000070467">
    <property type="component" value="Unassembled WGS sequence"/>
</dbReference>
<keyword evidence="10" id="KW-1185">Reference proteome</keyword>
<dbReference type="Gene3D" id="1.20.1740.10">
    <property type="entry name" value="Amino acid/polyamine transporter I"/>
    <property type="match status" value="1"/>
</dbReference>